<dbReference type="EMBL" id="LT554871">
    <property type="protein sequence ID" value="SAM07967.1"/>
    <property type="molecule type" value="Genomic_DNA"/>
</dbReference>
<keyword evidence="5 6" id="KW-0472">Membrane</keyword>
<accession>A0A168S6D8</accession>
<organism evidence="7">
    <name type="scientific">Absidia glauca</name>
    <name type="common">Pin mould</name>
    <dbReference type="NCBI Taxonomy" id="4829"/>
    <lineage>
        <taxon>Eukaryota</taxon>
        <taxon>Fungi</taxon>
        <taxon>Fungi incertae sedis</taxon>
        <taxon>Mucoromycota</taxon>
        <taxon>Mucoromycotina</taxon>
        <taxon>Mucoromycetes</taxon>
        <taxon>Mucorales</taxon>
        <taxon>Cunninghamellaceae</taxon>
        <taxon>Absidia</taxon>
    </lineage>
</organism>
<dbReference type="InParanoid" id="A0A168S6D8"/>
<evidence type="ECO:0000313" key="7">
    <source>
        <dbReference type="EMBL" id="SAM07967.1"/>
    </source>
</evidence>
<keyword evidence="3 6" id="KW-0812">Transmembrane</keyword>
<keyword evidence="4 6" id="KW-1133">Transmembrane helix</keyword>
<dbReference type="Pfam" id="PF04930">
    <property type="entry name" value="FUN14"/>
    <property type="match status" value="1"/>
</dbReference>
<dbReference type="OrthoDB" id="163794at2759"/>
<comment type="similarity">
    <text evidence="2">Belongs to the FUN14 family.</text>
</comment>
<evidence type="ECO:0000313" key="8">
    <source>
        <dbReference type="Proteomes" id="UP000078561"/>
    </source>
</evidence>
<evidence type="ECO:0000256" key="6">
    <source>
        <dbReference type="SAM" id="Phobius"/>
    </source>
</evidence>
<dbReference type="PANTHER" id="PTHR21346">
    <property type="entry name" value="FUN14 DOMAIN CONTAINING"/>
    <property type="match status" value="1"/>
</dbReference>
<evidence type="ECO:0000256" key="5">
    <source>
        <dbReference type="ARBA" id="ARBA00023136"/>
    </source>
</evidence>
<dbReference type="AlphaFoldDB" id="A0A168S6D8"/>
<dbReference type="GO" id="GO:0016020">
    <property type="term" value="C:membrane"/>
    <property type="evidence" value="ECO:0007669"/>
    <property type="project" value="UniProtKB-SubCell"/>
</dbReference>
<dbReference type="STRING" id="4829.A0A168S6D8"/>
<name>A0A168S6D8_ABSGL</name>
<dbReference type="PANTHER" id="PTHR21346:SF10">
    <property type="entry name" value="TRANSMEMBRANE PROTEIN"/>
    <property type="match status" value="1"/>
</dbReference>
<evidence type="ECO:0000256" key="4">
    <source>
        <dbReference type="ARBA" id="ARBA00022989"/>
    </source>
</evidence>
<sequence>MLRTTIRSLTCLQSTTQSGLRRTLPQSIRHSGRRGMWTASCVSWTGPTKTITVMAATTSAMTAGLWAKKPLHCQAVYTDISDVNTYKATDLKDAHASKTLLHKKELSFGVVLGFCTGFLVKKVGKFFALMVGVAFLFMQYLSSKGYVTVNWKTMEHQYNQQLGVGKDGKGATQAMHSKWNEFVNFLTSNIQFKSTFLVGLYGGIHYG</sequence>
<evidence type="ECO:0000256" key="3">
    <source>
        <dbReference type="ARBA" id="ARBA00022692"/>
    </source>
</evidence>
<dbReference type="Proteomes" id="UP000078561">
    <property type="component" value="Unassembled WGS sequence"/>
</dbReference>
<reference evidence="7" key="1">
    <citation type="submission" date="2016-04" db="EMBL/GenBank/DDBJ databases">
        <authorList>
            <person name="Evans L.H."/>
            <person name="Alamgir A."/>
            <person name="Owens N."/>
            <person name="Weber N.D."/>
            <person name="Virtaneva K."/>
            <person name="Barbian K."/>
            <person name="Babar A."/>
            <person name="Rosenke K."/>
        </authorList>
    </citation>
    <scope>NUCLEOTIDE SEQUENCE [LARGE SCALE GENOMIC DNA]</scope>
    <source>
        <strain evidence="7">CBS 101.48</strain>
    </source>
</reference>
<proteinExistence type="inferred from homology"/>
<feature type="transmembrane region" description="Helical" evidence="6">
    <location>
        <begin position="126"/>
        <end position="142"/>
    </location>
</feature>
<dbReference type="OMA" id="YININWG"/>
<evidence type="ECO:0008006" key="9">
    <source>
        <dbReference type="Google" id="ProtNLM"/>
    </source>
</evidence>
<keyword evidence="8" id="KW-1185">Reference proteome</keyword>
<protein>
    <recommendedName>
        <fullName evidence="9">FUN14 domain-containing protein</fullName>
    </recommendedName>
</protein>
<evidence type="ECO:0000256" key="1">
    <source>
        <dbReference type="ARBA" id="ARBA00004370"/>
    </source>
</evidence>
<gene>
    <name evidence="7" type="primary">ABSGL_13625.1 scaffold 14267</name>
</gene>
<dbReference type="InterPro" id="IPR007014">
    <property type="entry name" value="FUN14"/>
</dbReference>
<comment type="subcellular location">
    <subcellularLocation>
        <location evidence="1">Membrane</location>
    </subcellularLocation>
</comment>
<evidence type="ECO:0000256" key="2">
    <source>
        <dbReference type="ARBA" id="ARBA00009160"/>
    </source>
</evidence>